<comment type="caution">
    <text evidence="3">The sequence shown here is derived from an EMBL/GenBank/DDBJ whole genome shotgun (WGS) entry which is preliminary data.</text>
</comment>
<proteinExistence type="predicted"/>
<evidence type="ECO:0000313" key="3">
    <source>
        <dbReference type="EMBL" id="KAH6594445.1"/>
    </source>
</evidence>
<dbReference type="SUPFAM" id="SSF48371">
    <property type="entry name" value="ARM repeat"/>
    <property type="match status" value="1"/>
</dbReference>
<dbReference type="Pfam" id="PF16201">
    <property type="entry name" value="NopRA1"/>
    <property type="match status" value="1"/>
</dbReference>
<feature type="domain" description="URB1 C-terminal" evidence="2">
    <location>
        <begin position="1706"/>
        <end position="1900"/>
    </location>
</feature>
<sequence>MLLVSEWVQLLQSDNVQILETGLNAFVKLSRRVSTEEVDNEVSEEATFLMKWFSTSPDCSGLLRVWAYQVANSVGSLNSIVDCVAYTLSASRLVGHHSVGTNLAKEVIRNHMKDIIHNIGCDKKSLVISSLRLLGSLASHGGSITHDVMNSFNFTLKELPGLLKKRKIRKASGLMVNDIRTLLIKFILSFVISGDASVKKSLLEIKNLFTSLFAGIRNDSFDTVQFILSTIQKNVVDDPYLPRTVKIGFFPRYVLEQLLPLYSLRDKSSPTVVSPVDPTRTIADLVHEFFMYIGTTPGVGICFSDFGWYPAIIKGHSYSSISGADSFDDDGSTAVALSTPQTAKTRVHNKLLLRLLSVLRLSGNMQQRELFISILKACPELVHPFWAAGGGLLSFEPRSATRYLSNASLALQVVKLPIPTEFLGKSSLTVLAPPPISHALSNILPCLLNRALIVRTLQHSSRDIRFACASLLSSSLEKLSQVISVAKEIVVRLAASESPNAANAIVLWNKWIIELSHHLRHRIPDVQLVIVLQQQADQSDPDDSTSETDMRVTALSFIREYQKHFPELWRESRFDFGKLVSPTLSEEPMEVQKGTIAVLKEIRDFKVFSKYPKAKWTHFITLLKISTQSSDSELVSDTLELLGKILGRSFPLQDFPDYFLVFVDTLLTFLPEHQDILIEYLDTVFCSCNQNCLMISDTISRVVRGYKSRLISSGASISTAMESNILDDSNSDSVGFWFPFPPIIVSLIRSTIKDPTFGLTTLFSNACVQVVLSMSAAPYPVDVLYHLLCDDGWPLGASESNIVRLCKHWALSASVLNASTHGLDCSKKPDTACLGWKEGKAIINQTQKGDSGLVGIDPSFVSKYAVKLFSSFKTQRESIAVFAQACSPLPDAGLLSAFVELNDTDFVDRCNPLLLIPNIFGPNADDLLAGNSFIRSYFERLFSAPETAKRGRSYLCCLGASLLWMHTTVQKEKSRKKVHCRLLLCSDIIRLAINQSTSRPDTNLNQKIRRMVFSHPLFLHLYLHKIGYSVERLSGAVQPADGISMYQYVDKLWAHIESLMKVAASEKVSSSSSELRLCQLRECLPTLIPYLHMEDIDRYIKLLIAQQKRNPLQKGILLTLVSAYVSVSHHDPRARIQMQGDMFESLLLALTQQNEEASSLVAQLTGDMCGEVKSIQLYSVVSGFKIRKGMGAQSCDVCVDLPLDIWSVLSPVTLIGALESSNSSSLWNFAIKNAVTSLPHALHLLKFLKSSISTKDSKQDSSQDQPMYLWRVKTVRALLAVWTVLETSAGGTAQWILDMPAQHIKLLARVARDVMDTELKLIESCLLGVAPGSSDDRISIATFPALILLCGSERPSEWLQSLSSKMLNATVINPELALTTLLKLWPTFSSLVLKGSQAALGDLALYVIRSVYLDKKRDHISPSLQKELYSIITRFSADDEHTAATHISSRPLVKRLFITCLKLRFKDPYALLLLRHLVARFYTGATTPEGLPSAQELLVMITSHSQFDEIMEPLTGPDVLSTATRPSPIPRFAEGKANLLRLLHQIMKTAPLSCFQPEFLPKLVRSYQGTLSPPDRATLSLLATYETRASISIAPYMGRWGSAQLDNSGVLSDGLFPNYVDPLAAINPQWMAHSLNWFSTTFEMDSFETTLVHTTNNDVVRDQSALYSSGLEPLYDPNFILPLIAGYLVNTTYPLDLHRLIECNALGMAVMSLASEAASTRRLGHFILCRAYASIRDSDMKERNQIMLLLQSLKNAIVPLNDSRTALPPPIPTVIATFCAHALMILLKPEMGIFLPVSRHLLQRSILDMRDIPLLHTLFYSTSDFPSRERAWILRMLSVGLKSLTDFRIYQRRHTIETLMSYFHSSMSDTGSCELVLEILFKAIAVPTVLVTLVIKSGLLGFLEGCCLQLDTTNIPDLLLSLTVLVHRVISGFQRCHGIMVRVWS</sequence>
<dbReference type="Proteomes" id="UP001648503">
    <property type="component" value="Unassembled WGS sequence"/>
</dbReference>
<dbReference type="InterPro" id="IPR039844">
    <property type="entry name" value="URB1"/>
</dbReference>
<organism evidence="3 4">
    <name type="scientific">Batrachochytrium salamandrivorans</name>
    <dbReference type="NCBI Taxonomy" id="1357716"/>
    <lineage>
        <taxon>Eukaryota</taxon>
        <taxon>Fungi</taxon>
        <taxon>Fungi incertae sedis</taxon>
        <taxon>Chytridiomycota</taxon>
        <taxon>Chytridiomycota incertae sedis</taxon>
        <taxon>Chytridiomycetes</taxon>
        <taxon>Rhizophydiales</taxon>
        <taxon>Rhizophydiales incertae sedis</taxon>
        <taxon>Batrachochytrium</taxon>
    </lineage>
</organism>
<dbReference type="InterPro" id="IPR021714">
    <property type="entry name" value="URB1_N"/>
</dbReference>
<evidence type="ECO:0000259" key="2">
    <source>
        <dbReference type="Pfam" id="PF16201"/>
    </source>
</evidence>
<accession>A0ABQ8F9T8</accession>
<evidence type="ECO:0008006" key="5">
    <source>
        <dbReference type="Google" id="ProtNLM"/>
    </source>
</evidence>
<reference evidence="3 4" key="1">
    <citation type="submission" date="2021-02" db="EMBL/GenBank/DDBJ databases">
        <title>Variation within the Batrachochytrium salamandrivorans European outbreak.</title>
        <authorList>
            <person name="Kelly M."/>
            <person name="Pasmans F."/>
            <person name="Shea T.P."/>
            <person name="Munoz J.F."/>
            <person name="Carranza S."/>
            <person name="Cuomo C.A."/>
            <person name="Martel A."/>
        </authorList>
    </citation>
    <scope>NUCLEOTIDE SEQUENCE [LARGE SCALE GENOMIC DNA]</scope>
    <source>
        <strain evidence="3 4">AMFP18/2</strain>
    </source>
</reference>
<dbReference type="Pfam" id="PF11707">
    <property type="entry name" value="Npa1"/>
    <property type="match status" value="1"/>
</dbReference>
<dbReference type="PANTHER" id="PTHR13500">
    <property type="entry name" value="NUCLEOLAR PRERIBOSOMAL-ASSOCIATED PROTEIN 1"/>
    <property type="match status" value="1"/>
</dbReference>
<protein>
    <recommendedName>
        <fullName evidence="5">Nucleolar pre-ribosomal-associated protein 1 C-terminal domain-containing protein</fullName>
    </recommendedName>
</protein>
<dbReference type="EMBL" id="JAFCIX010000335">
    <property type="protein sequence ID" value="KAH6594445.1"/>
    <property type="molecule type" value="Genomic_DNA"/>
</dbReference>
<dbReference type="InterPro" id="IPR016024">
    <property type="entry name" value="ARM-type_fold"/>
</dbReference>
<keyword evidence="4" id="KW-1185">Reference proteome</keyword>
<dbReference type="PANTHER" id="PTHR13500:SF0">
    <property type="entry name" value="NUCLEOLAR PRE-RIBOSOMAL-ASSOCIATED PROTEIN 1"/>
    <property type="match status" value="1"/>
</dbReference>
<name>A0ABQ8F9T8_9FUNG</name>
<feature type="domain" description="URB1 N-terminal" evidence="1">
    <location>
        <begin position="59"/>
        <end position="406"/>
    </location>
</feature>
<evidence type="ECO:0000259" key="1">
    <source>
        <dbReference type="Pfam" id="PF11707"/>
    </source>
</evidence>
<gene>
    <name evidence="3" type="ORF">BASA50_006692</name>
</gene>
<dbReference type="InterPro" id="IPR032436">
    <property type="entry name" value="URB1_C"/>
</dbReference>
<evidence type="ECO:0000313" key="4">
    <source>
        <dbReference type="Proteomes" id="UP001648503"/>
    </source>
</evidence>